<proteinExistence type="predicted"/>
<feature type="region of interest" description="Disordered" evidence="1">
    <location>
        <begin position="1"/>
        <end position="22"/>
    </location>
</feature>
<reference evidence="2 3" key="1">
    <citation type="submission" date="2019-05" db="EMBL/GenBank/DDBJ databases">
        <title>Mikania micrantha, genome provides insights into the molecular mechanism of rapid growth.</title>
        <authorList>
            <person name="Liu B."/>
        </authorList>
    </citation>
    <scope>NUCLEOTIDE SEQUENCE [LARGE SCALE GENOMIC DNA]</scope>
    <source>
        <strain evidence="2">NLD-2019</strain>
        <tissue evidence="2">Leaf</tissue>
    </source>
</reference>
<evidence type="ECO:0000313" key="3">
    <source>
        <dbReference type="Proteomes" id="UP000326396"/>
    </source>
</evidence>
<accession>A0A5N6LG01</accession>
<dbReference type="EMBL" id="SZYD01000936">
    <property type="protein sequence ID" value="KAD1248156.1"/>
    <property type="molecule type" value="Genomic_DNA"/>
</dbReference>
<feature type="compositionally biased region" description="Basic residues" evidence="1">
    <location>
        <begin position="69"/>
        <end position="81"/>
    </location>
</feature>
<comment type="caution">
    <text evidence="2">The sequence shown here is derived from an EMBL/GenBank/DDBJ whole genome shotgun (WGS) entry which is preliminary data.</text>
</comment>
<gene>
    <name evidence="2" type="ORF">E3N88_43101</name>
</gene>
<name>A0A5N6LG01_9ASTR</name>
<organism evidence="2 3">
    <name type="scientific">Mikania micrantha</name>
    <name type="common">bitter vine</name>
    <dbReference type="NCBI Taxonomy" id="192012"/>
    <lineage>
        <taxon>Eukaryota</taxon>
        <taxon>Viridiplantae</taxon>
        <taxon>Streptophyta</taxon>
        <taxon>Embryophyta</taxon>
        <taxon>Tracheophyta</taxon>
        <taxon>Spermatophyta</taxon>
        <taxon>Magnoliopsida</taxon>
        <taxon>eudicotyledons</taxon>
        <taxon>Gunneridae</taxon>
        <taxon>Pentapetalae</taxon>
        <taxon>asterids</taxon>
        <taxon>campanulids</taxon>
        <taxon>Asterales</taxon>
        <taxon>Asteraceae</taxon>
        <taxon>Asteroideae</taxon>
        <taxon>Heliantheae alliance</taxon>
        <taxon>Eupatorieae</taxon>
        <taxon>Mikania</taxon>
    </lineage>
</organism>
<keyword evidence="3" id="KW-1185">Reference proteome</keyword>
<protein>
    <submittedName>
        <fullName evidence="2">Uncharacterized protein</fullName>
    </submittedName>
</protein>
<feature type="region of interest" description="Disordered" evidence="1">
    <location>
        <begin position="67"/>
        <end position="94"/>
    </location>
</feature>
<dbReference type="AlphaFoldDB" id="A0A5N6LG01"/>
<evidence type="ECO:0000313" key="2">
    <source>
        <dbReference type="EMBL" id="KAD1248156.1"/>
    </source>
</evidence>
<evidence type="ECO:0000256" key="1">
    <source>
        <dbReference type="SAM" id="MobiDB-lite"/>
    </source>
</evidence>
<sequence>MKYTKLHKSKVDEIQHDSMTGNKVASPKFKRFSEAIHKFLTIYKDQQPDSGRDSLWTGYRNEKEIDKKRSTRIRSRSGSRRSGKEQVELSNPTG</sequence>
<dbReference type="Proteomes" id="UP000326396">
    <property type="component" value="Unassembled WGS sequence"/>
</dbReference>